<protein>
    <recommendedName>
        <fullName evidence="6">Anti-lipopolysaccharide factor</fullName>
    </recommendedName>
</protein>
<dbReference type="InterPro" id="IPR024509">
    <property type="entry name" value="Anti-LPS_factor/Scygonadin"/>
</dbReference>
<organism evidence="4 5">
    <name type="scientific">Meganyctiphanes norvegica</name>
    <name type="common">Northern krill</name>
    <name type="synonym">Thysanopoda norvegica</name>
    <dbReference type="NCBI Taxonomy" id="48144"/>
    <lineage>
        <taxon>Eukaryota</taxon>
        <taxon>Metazoa</taxon>
        <taxon>Ecdysozoa</taxon>
        <taxon>Arthropoda</taxon>
        <taxon>Crustacea</taxon>
        <taxon>Multicrustacea</taxon>
        <taxon>Malacostraca</taxon>
        <taxon>Eumalacostraca</taxon>
        <taxon>Eucarida</taxon>
        <taxon>Euphausiacea</taxon>
        <taxon>Euphausiidae</taxon>
        <taxon>Meganyctiphanes</taxon>
    </lineage>
</organism>
<keyword evidence="3" id="KW-0732">Signal</keyword>
<evidence type="ECO:0000256" key="1">
    <source>
        <dbReference type="ARBA" id="ARBA00022529"/>
    </source>
</evidence>
<dbReference type="GO" id="GO:0042742">
    <property type="term" value="P:defense response to bacterium"/>
    <property type="evidence" value="ECO:0007669"/>
    <property type="project" value="UniProtKB-KW"/>
</dbReference>
<keyword evidence="5" id="KW-1185">Reference proteome</keyword>
<accession>A0AAV2SNA5</accession>
<dbReference type="Pfam" id="PF11630">
    <property type="entry name" value="Anti-LPS-SCYG"/>
    <property type="match status" value="1"/>
</dbReference>
<dbReference type="AlphaFoldDB" id="A0AAV2SNA5"/>
<dbReference type="Gene3D" id="3.30.160.320">
    <property type="match status" value="1"/>
</dbReference>
<feature type="signal peptide" evidence="3">
    <location>
        <begin position="1"/>
        <end position="22"/>
    </location>
</feature>
<dbReference type="Proteomes" id="UP001497623">
    <property type="component" value="Unassembled WGS sequence"/>
</dbReference>
<name>A0AAV2SNA5_MEGNR</name>
<proteinExistence type="predicted"/>
<feature type="non-terminal residue" evidence="4">
    <location>
        <position position="120"/>
    </location>
</feature>
<evidence type="ECO:0000256" key="2">
    <source>
        <dbReference type="ARBA" id="ARBA00023022"/>
    </source>
</evidence>
<keyword evidence="1" id="KW-0929">Antimicrobial</keyword>
<evidence type="ECO:0008006" key="6">
    <source>
        <dbReference type="Google" id="ProtNLM"/>
    </source>
</evidence>
<dbReference type="InterPro" id="IPR038539">
    <property type="entry name" value="Anti-LPS_factor/Scygonadin_sf"/>
</dbReference>
<keyword evidence="2" id="KW-0044">Antibiotic</keyword>
<comment type="caution">
    <text evidence="4">The sequence shown here is derived from an EMBL/GenBank/DDBJ whole genome shotgun (WGS) entry which is preliminary data.</text>
</comment>
<evidence type="ECO:0000313" key="4">
    <source>
        <dbReference type="EMBL" id="CAL4216071.1"/>
    </source>
</evidence>
<sequence>MGRTSTLVLGLVVALAVRPSTAQDWGDLPTALVSQITGLWQNGEMELMGHYCYFSVSPSFCRWELYFNGSMWCPGWAPFNGEEASKDGLHLMEKDGLHLMEKKDGLHLMEKDGLHLMEKE</sequence>
<evidence type="ECO:0000256" key="3">
    <source>
        <dbReference type="SAM" id="SignalP"/>
    </source>
</evidence>
<feature type="chain" id="PRO_5043763572" description="Anti-lipopolysaccharide factor" evidence="3">
    <location>
        <begin position="23"/>
        <end position="120"/>
    </location>
</feature>
<gene>
    <name evidence="4" type="ORF">MNOR_LOCUS38738</name>
</gene>
<dbReference type="EMBL" id="CAXKWB010091385">
    <property type="protein sequence ID" value="CAL4216071.1"/>
    <property type="molecule type" value="Genomic_DNA"/>
</dbReference>
<evidence type="ECO:0000313" key="5">
    <source>
        <dbReference type="Proteomes" id="UP001497623"/>
    </source>
</evidence>
<reference evidence="4 5" key="1">
    <citation type="submission" date="2024-05" db="EMBL/GenBank/DDBJ databases">
        <authorList>
            <person name="Wallberg A."/>
        </authorList>
    </citation>
    <scope>NUCLEOTIDE SEQUENCE [LARGE SCALE GENOMIC DNA]</scope>
</reference>